<evidence type="ECO:0000313" key="1">
    <source>
        <dbReference type="EMBL" id="EKM32576.1"/>
    </source>
</evidence>
<reference evidence="1 2" key="1">
    <citation type="submission" date="2012-10" db="EMBL/GenBank/DDBJ databases">
        <title>Genome sequence of Vibrio Cholerae HENC-02.</title>
        <authorList>
            <person name="Eppinger M."/>
            <person name="Hasan N.A."/>
            <person name="Sengamalay N."/>
            <person name="Hine E."/>
            <person name="Su Q."/>
            <person name="Daugherty S.C."/>
            <person name="Young S."/>
            <person name="Sadzewicz L."/>
            <person name="Tallon L."/>
            <person name="Cebula T.A."/>
            <person name="Ravel J."/>
            <person name="Colwell R.R."/>
        </authorList>
    </citation>
    <scope>NUCLEOTIDE SEQUENCE [LARGE SCALE GENOMIC DNA]</scope>
    <source>
        <strain evidence="1 2">HENC-02</strain>
    </source>
</reference>
<sequence>MTGVAPDTADFGLISSVGLYVSPQLSQLSPYWSSDLHLGQVPFTKRSGR</sequence>
<dbReference type="AlphaFoldDB" id="A0A454D1P3"/>
<protein>
    <submittedName>
        <fullName evidence="1">Uncharacterized protein</fullName>
    </submittedName>
</protein>
<organism evidence="1 2">
    <name type="scientific">Vibrio harveyi</name>
    <name type="common">Beneckea harveyi</name>
    <dbReference type="NCBI Taxonomy" id="669"/>
    <lineage>
        <taxon>Bacteria</taxon>
        <taxon>Pseudomonadati</taxon>
        <taxon>Pseudomonadota</taxon>
        <taxon>Gammaproteobacteria</taxon>
        <taxon>Vibrionales</taxon>
        <taxon>Vibrionaceae</taxon>
        <taxon>Vibrio</taxon>
    </lineage>
</organism>
<name>A0A454D1P3_VIBHA</name>
<dbReference type="Proteomes" id="UP000008367">
    <property type="component" value="Unassembled WGS sequence"/>
</dbReference>
<dbReference type="EMBL" id="AJSR01000679">
    <property type="protein sequence ID" value="EKM32576.1"/>
    <property type="molecule type" value="Genomic_DNA"/>
</dbReference>
<evidence type="ECO:0000313" key="2">
    <source>
        <dbReference type="Proteomes" id="UP000008367"/>
    </source>
</evidence>
<proteinExistence type="predicted"/>
<feature type="non-terminal residue" evidence="1">
    <location>
        <position position="49"/>
    </location>
</feature>
<accession>A0A454D1P3</accession>
<comment type="caution">
    <text evidence="1">The sequence shown here is derived from an EMBL/GenBank/DDBJ whole genome shotgun (WGS) entry which is preliminary data.</text>
</comment>
<gene>
    <name evidence="1" type="ORF">VCHENC02_1876A</name>
</gene>